<dbReference type="Proteomes" id="UP000805193">
    <property type="component" value="Unassembled WGS sequence"/>
</dbReference>
<gene>
    <name evidence="1" type="ORF">HPB47_010974</name>
</gene>
<reference evidence="1 2" key="1">
    <citation type="journal article" date="2020" name="Cell">
        <title>Large-Scale Comparative Analyses of Tick Genomes Elucidate Their Genetic Diversity and Vector Capacities.</title>
        <authorList>
            <consortium name="Tick Genome and Microbiome Consortium (TIGMIC)"/>
            <person name="Jia N."/>
            <person name="Wang J."/>
            <person name="Shi W."/>
            <person name="Du L."/>
            <person name="Sun Y."/>
            <person name="Zhan W."/>
            <person name="Jiang J.F."/>
            <person name="Wang Q."/>
            <person name="Zhang B."/>
            <person name="Ji P."/>
            <person name="Bell-Sakyi L."/>
            <person name="Cui X.M."/>
            <person name="Yuan T.T."/>
            <person name="Jiang B.G."/>
            <person name="Yang W.F."/>
            <person name="Lam T.T."/>
            <person name="Chang Q.C."/>
            <person name="Ding S.J."/>
            <person name="Wang X.J."/>
            <person name="Zhu J.G."/>
            <person name="Ruan X.D."/>
            <person name="Zhao L."/>
            <person name="Wei J.T."/>
            <person name="Ye R.Z."/>
            <person name="Que T.C."/>
            <person name="Du C.H."/>
            <person name="Zhou Y.H."/>
            <person name="Cheng J.X."/>
            <person name="Dai P.F."/>
            <person name="Guo W.B."/>
            <person name="Han X.H."/>
            <person name="Huang E.J."/>
            <person name="Li L.F."/>
            <person name="Wei W."/>
            <person name="Gao Y.C."/>
            <person name="Liu J.Z."/>
            <person name="Shao H.Z."/>
            <person name="Wang X."/>
            <person name="Wang C.C."/>
            <person name="Yang T.C."/>
            <person name="Huo Q.B."/>
            <person name="Li W."/>
            <person name="Chen H.Y."/>
            <person name="Chen S.E."/>
            <person name="Zhou L.G."/>
            <person name="Ni X.B."/>
            <person name="Tian J.H."/>
            <person name="Sheng Y."/>
            <person name="Liu T."/>
            <person name="Pan Y.S."/>
            <person name="Xia L.Y."/>
            <person name="Li J."/>
            <person name="Zhao F."/>
            <person name="Cao W.C."/>
        </authorList>
    </citation>
    <scope>NUCLEOTIDE SEQUENCE [LARGE SCALE GENOMIC DNA]</scope>
    <source>
        <strain evidence="1">Iper-2018</strain>
    </source>
</reference>
<accession>A0AC60NYD3</accession>
<protein>
    <submittedName>
        <fullName evidence="1">Uncharacterized protein</fullName>
    </submittedName>
</protein>
<proteinExistence type="predicted"/>
<sequence length="101" mass="11125">MKKVLEQTGIGFTLRHMLQGDMVEWWLPGLAFADDLVLMADNVSDMKKLLIACEAKAARLRLQFNTNKSAVVIFSRQGEGLESLTIQNTALPSELAALPPP</sequence>
<evidence type="ECO:0000313" key="1">
    <source>
        <dbReference type="EMBL" id="KAG0411884.1"/>
    </source>
</evidence>
<dbReference type="EMBL" id="JABSTQ010011395">
    <property type="protein sequence ID" value="KAG0411884.1"/>
    <property type="molecule type" value="Genomic_DNA"/>
</dbReference>
<evidence type="ECO:0000313" key="2">
    <source>
        <dbReference type="Proteomes" id="UP000805193"/>
    </source>
</evidence>
<keyword evidence="2" id="KW-1185">Reference proteome</keyword>
<comment type="caution">
    <text evidence="1">The sequence shown here is derived from an EMBL/GenBank/DDBJ whole genome shotgun (WGS) entry which is preliminary data.</text>
</comment>
<organism evidence="1 2">
    <name type="scientific">Ixodes persulcatus</name>
    <name type="common">Taiga tick</name>
    <dbReference type="NCBI Taxonomy" id="34615"/>
    <lineage>
        <taxon>Eukaryota</taxon>
        <taxon>Metazoa</taxon>
        <taxon>Ecdysozoa</taxon>
        <taxon>Arthropoda</taxon>
        <taxon>Chelicerata</taxon>
        <taxon>Arachnida</taxon>
        <taxon>Acari</taxon>
        <taxon>Parasitiformes</taxon>
        <taxon>Ixodida</taxon>
        <taxon>Ixodoidea</taxon>
        <taxon>Ixodidae</taxon>
        <taxon>Ixodinae</taxon>
        <taxon>Ixodes</taxon>
    </lineage>
</organism>
<name>A0AC60NYD3_IXOPE</name>